<evidence type="ECO:0000256" key="1">
    <source>
        <dbReference type="SAM" id="MobiDB-lite"/>
    </source>
</evidence>
<proteinExistence type="predicted"/>
<name>A0A9P0F9L7_BEMTA</name>
<gene>
    <name evidence="2" type="ORF">BEMITA_LOCUS12314</name>
</gene>
<reference evidence="2" key="1">
    <citation type="submission" date="2021-12" db="EMBL/GenBank/DDBJ databases">
        <authorList>
            <person name="King R."/>
        </authorList>
    </citation>
    <scope>NUCLEOTIDE SEQUENCE</scope>
</reference>
<dbReference type="Proteomes" id="UP001152759">
    <property type="component" value="Chromosome 7"/>
</dbReference>
<accession>A0A9P0F9L7</accession>
<dbReference type="AlphaFoldDB" id="A0A9P0F9L7"/>
<protein>
    <submittedName>
        <fullName evidence="2">Uncharacterized protein</fullName>
    </submittedName>
</protein>
<feature type="compositionally biased region" description="Basic and acidic residues" evidence="1">
    <location>
        <begin position="98"/>
        <end position="115"/>
    </location>
</feature>
<organism evidence="2 3">
    <name type="scientific">Bemisia tabaci</name>
    <name type="common">Sweetpotato whitefly</name>
    <name type="synonym">Aleurodes tabaci</name>
    <dbReference type="NCBI Taxonomy" id="7038"/>
    <lineage>
        <taxon>Eukaryota</taxon>
        <taxon>Metazoa</taxon>
        <taxon>Ecdysozoa</taxon>
        <taxon>Arthropoda</taxon>
        <taxon>Hexapoda</taxon>
        <taxon>Insecta</taxon>
        <taxon>Pterygota</taxon>
        <taxon>Neoptera</taxon>
        <taxon>Paraneoptera</taxon>
        <taxon>Hemiptera</taxon>
        <taxon>Sternorrhyncha</taxon>
        <taxon>Aleyrodoidea</taxon>
        <taxon>Aleyrodidae</taxon>
        <taxon>Aleyrodinae</taxon>
        <taxon>Bemisia</taxon>
    </lineage>
</organism>
<evidence type="ECO:0000313" key="2">
    <source>
        <dbReference type="EMBL" id="CAH0393964.1"/>
    </source>
</evidence>
<feature type="region of interest" description="Disordered" evidence="1">
    <location>
        <begin position="132"/>
        <end position="184"/>
    </location>
</feature>
<dbReference type="EMBL" id="OU963868">
    <property type="protein sequence ID" value="CAH0393964.1"/>
    <property type="molecule type" value="Genomic_DNA"/>
</dbReference>
<sequence>MNGRNVQRLRVHGRANRRSWRTKCGERRKRRPGSSRNTSTVPGARRQREPSSYTATSTRRPPTPPPRSTKPRSSTTRDRHLPGAEERRPAETPAPGPRRGDPAHEDPLPERGLPHHLQREPVQPQHLRLLAPVRPPLPRPQPRPKARNLKPSNSYSNSDTEKRRGYPASAMSSPASLERVDDDSGYPEKVKRVVRACATVLQRFRDGVEPQARQFGCVSVSDDGGGEEPPEGPPEAGVVGGPPGAAPAGGGVVAVVVVGEQQRGRRGFGVAPR</sequence>
<keyword evidence="3" id="KW-1185">Reference proteome</keyword>
<evidence type="ECO:0000313" key="3">
    <source>
        <dbReference type="Proteomes" id="UP001152759"/>
    </source>
</evidence>
<feature type="compositionally biased region" description="Low complexity" evidence="1">
    <location>
        <begin position="50"/>
        <end position="60"/>
    </location>
</feature>
<feature type="compositionally biased region" description="Gly residues" evidence="1">
    <location>
        <begin position="238"/>
        <end position="250"/>
    </location>
</feature>
<feature type="compositionally biased region" description="Basic and acidic residues" evidence="1">
    <location>
        <begin position="75"/>
        <end position="90"/>
    </location>
</feature>
<feature type="region of interest" description="Disordered" evidence="1">
    <location>
        <begin position="219"/>
        <end position="250"/>
    </location>
</feature>
<feature type="compositionally biased region" description="Basic residues" evidence="1">
    <location>
        <begin position="7"/>
        <end position="33"/>
    </location>
</feature>
<feature type="region of interest" description="Disordered" evidence="1">
    <location>
        <begin position="1"/>
        <end position="115"/>
    </location>
</feature>